<name>A0A022R5N1_ERYGU</name>
<feature type="compositionally biased region" description="Basic residues" evidence="1">
    <location>
        <begin position="200"/>
        <end position="210"/>
    </location>
</feature>
<feature type="compositionally biased region" description="Basic residues" evidence="1">
    <location>
        <begin position="154"/>
        <end position="163"/>
    </location>
</feature>
<protein>
    <submittedName>
        <fullName evidence="2">Uncharacterized protein</fullName>
    </submittedName>
</protein>
<feature type="compositionally biased region" description="Polar residues" evidence="1">
    <location>
        <begin position="132"/>
        <end position="150"/>
    </location>
</feature>
<reference evidence="2 3" key="1">
    <citation type="journal article" date="2013" name="Proc. Natl. Acad. Sci. U.S.A.">
        <title>Fine-scale variation in meiotic recombination in Mimulus inferred from population shotgun sequencing.</title>
        <authorList>
            <person name="Hellsten U."/>
            <person name="Wright K.M."/>
            <person name="Jenkins J."/>
            <person name="Shu S."/>
            <person name="Yuan Y."/>
            <person name="Wessler S.R."/>
            <person name="Schmutz J."/>
            <person name="Willis J.H."/>
            <person name="Rokhsar D.S."/>
        </authorList>
    </citation>
    <scope>NUCLEOTIDE SEQUENCE [LARGE SCALE GENOMIC DNA]</scope>
    <source>
        <strain evidence="3">cv. DUN x IM62</strain>
    </source>
</reference>
<dbReference type="PhylomeDB" id="A0A022R5N1"/>
<dbReference type="KEGG" id="egt:105959963"/>
<organism evidence="2 3">
    <name type="scientific">Erythranthe guttata</name>
    <name type="common">Yellow monkey flower</name>
    <name type="synonym">Mimulus guttatus</name>
    <dbReference type="NCBI Taxonomy" id="4155"/>
    <lineage>
        <taxon>Eukaryota</taxon>
        <taxon>Viridiplantae</taxon>
        <taxon>Streptophyta</taxon>
        <taxon>Embryophyta</taxon>
        <taxon>Tracheophyta</taxon>
        <taxon>Spermatophyta</taxon>
        <taxon>Magnoliopsida</taxon>
        <taxon>eudicotyledons</taxon>
        <taxon>Gunneridae</taxon>
        <taxon>Pentapetalae</taxon>
        <taxon>asterids</taxon>
        <taxon>lamiids</taxon>
        <taxon>Lamiales</taxon>
        <taxon>Phrymaceae</taxon>
        <taxon>Erythranthe</taxon>
    </lineage>
</organism>
<dbReference type="eggNOG" id="ENOG502S9QX">
    <property type="taxonomic scope" value="Eukaryota"/>
</dbReference>
<feature type="compositionally biased region" description="Basic and acidic residues" evidence="1">
    <location>
        <begin position="119"/>
        <end position="131"/>
    </location>
</feature>
<dbReference type="PANTHER" id="PTHR48227">
    <property type="entry name" value="DNA TOPOISOMERASE 1-LIKE"/>
    <property type="match status" value="1"/>
</dbReference>
<accession>A0A022R5N1</accession>
<dbReference type="EMBL" id="KI630612">
    <property type="protein sequence ID" value="EYU35531.1"/>
    <property type="molecule type" value="Genomic_DNA"/>
</dbReference>
<dbReference type="PANTHER" id="PTHR48227:SF1">
    <property type="entry name" value="DNA LIGASE 1-LIKE"/>
    <property type="match status" value="1"/>
</dbReference>
<evidence type="ECO:0000313" key="2">
    <source>
        <dbReference type="EMBL" id="EYU35531.1"/>
    </source>
</evidence>
<dbReference type="OrthoDB" id="696117at2759"/>
<dbReference type="AlphaFoldDB" id="A0A022R5N1"/>
<sequence length="210" mass="23244">MRKISGQLLSSKPISLSRAAKLISRFAAVDNGSSPVVSLYLQRTADAFNNLVQFHSKRLRTSDVESSPDRKREPKPAEDRPERNSDGAAAEDSNGGGNPNSVEVQNSTSEERKRKKKSRSDSAVDDSKERSGNNPEANSSCVDEVQNLQNGEMKKKKKKNKKSKSAEVGLKANSIGNPEIEVEYMQIEEKEQTKEENTKKIKKKKSHSAV</sequence>
<feature type="region of interest" description="Disordered" evidence="1">
    <location>
        <begin position="188"/>
        <end position="210"/>
    </location>
</feature>
<feature type="compositionally biased region" description="Basic and acidic residues" evidence="1">
    <location>
        <begin position="188"/>
        <end position="199"/>
    </location>
</feature>
<gene>
    <name evidence="2" type="ORF">MIMGU_mgv1a013797mg</name>
</gene>
<feature type="region of interest" description="Disordered" evidence="1">
    <location>
        <begin position="58"/>
        <end position="172"/>
    </location>
</feature>
<evidence type="ECO:0000313" key="3">
    <source>
        <dbReference type="Proteomes" id="UP000030748"/>
    </source>
</evidence>
<proteinExistence type="predicted"/>
<feature type="compositionally biased region" description="Basic and acidic residues" evidence="1">
    <location>
        <begin position="60"/>
        <end position="85"/>
    </location>
</feature>
<dbReference type="Proteomes" id="UP000030748">
    <property type="component" value="Unassembled WGS sequence"/>
</dbReference>
<dbReference type="OMA" id="FESSHSH"/>
<dbReference type="STRING" id="4155.A0A022R5N1"/>
<keyword evidence="3" id="KW-1185">Reference proteome</keyword>
<feature type="compositionally biased region" description="Polar residues" evidence="1">
    <location>
        <begin position="99"/>
        <end position="108"/>
    </location>
</feature>
<evidence type="ECO:0000256" key="1">
    <source>
        <dbReference type="SAM" id="MobiDB-lite"/>
    </source>
</evidence>